<accession>A0A0E1X2G9</accession>
<evidence type="ECO:0000256" key="8">
    <source>
        <dbReference type="ARBA" id="ARBA00072274"/>
    </source>
</evidence>
<dbReference type="GO" id="GO:0006457">
    <property type="term" value="P:protein folding"/>
    <property type="evidence" value="ECO:0007669"/>
    <property type="project" value="InterPro"/>
</dbReference>
<feature type="coiled-coil region" evidence="13">
    <location>
        <begin position="37"/>
        <end position="93"/>
    </location>
</feature>
<dbReference type="InterPro" id="IPR000740">
    <property type="entry name" value="GrpE"/>
</dbReference>
<dbReference type="HOGENOM" id="CLU_057217_6_2_5"/>
<keyword evidence="6 10" id="KW-0143">Chaperone</keyword>
<feature type="compositionally biased region" description="Polar residues" evidence="14">
    <location>
        <begin position="221"/>
        <end position="230"/>
    </location>
</feature>
<dbReference type="EMBL" id="EQ999546">
    <property type="protein sequence ID" value="EEZ30356.1"/>
    <property type="molecule type" value="Genomic_DNA"/>
</dbReference>
<name>A0A0E1X2G9_9HYPH</name>
<comment type="subunit">
    <text evidence="3 10">Homodimer.</text>
</comment>
<dbReference type="NCBIfam" id="NF010737">
    <property type="entry name" value="PRK14139.1"/>
    <property type="match status" value="1"/>
</dbReference>
<dbReference type="GO" id="GO:0000774">
    <property type="term" value="F:adenyl-nucleotide exchange factor activity"/>
    <property type="evidence" value="ECO:0007669"/>
    <property type="project" value="InterPro"/>
</dbReference>
<dbReference type="Gene3D" id="2.30.22.10">
    <property type="entry name" value="Head domain of nucleotide exchange factor GrpE"/>
    <property type="match status" value="1"/>
</dbReference>
<evidence type="ECO:0000313" key="15">
    <source>
        <dbReference type="EMBL" id="EEZ30356.1"/>
    </source>
</evidence>
<evidence type="ECO:0000256" key="10">
    <source>
        <dbReference type="HAMAP-Rule" id="MF_01151"/>
    </source>
</evidence>
<evidence type="ECO:0000256" key="5">
    <source>
        <dbReference type="ARBA" id="ARBA00023016"/>
    </source>
</evidence>
<comment type="similarity">
    <text evidence="2 10 12">Belongs to the GrpE family.</text>
</comment>
<comment type="subcellular location">
    <subcellularLocation>
        <location evidence="1 10">Cytoplasm</location>
    </subcellularLocation>
</comment>
<feature type="region of interest" description="Disordered" evidence="14">
    <location>
        <begin position="1"/>
        <end position="26"/>
    </location>
</feature>
<dbReference type="NCBIfam" id="NF010738">
    <property type="entry name" value="PRK14140.1"/>
    <property type="match status" value="1"/>
</dbReference>
<keyword evidence="4 10" id="KW-0963">Cytoplasm</keyword>
<dbReference type="GO" id="GO:0051087">
    <property type="term" value="F:protein-folding chaperone binding"/>
    <property type="evidence" value="ECO:0007669"/>
    <property type="project" value="InterPro"/>
</dbReference>
<dbReference type="PANTHER" id="PTHR21237:SF23">
    <property type="entry name" value="GRPE PROTEIN HOMOLOG, MITOCHONDRIAL"/>
    <property type="match status" value="1"/>
</dbReference>
<evidence type="ECO:0000256" key="6">
    <source>
        <dbReference type="ARBA" id="ARBA00023186"/>
    </source>
</evidence>
<dbReference type="HAMAP" id="MF_01151">
    <property type="entry name" value="GrpE"/>
    <property type="match status" value="1"/>
</dbReference>
<dbReference type="GO" id="GO:0005737">
    <property type="term" value="C:cytoplasm"/>
    <property type="evidence" value="ECO:0007669"/>
    <property type="project" value="UniProtKB-SubCell"/>
</dbReference>
<dbReference type="PROSITE" id="PS01071">
    <property type="entry name" value="GRPE"/>
    <property type="match status" value="1"/>
</dbReference>
<protein>
    <recommendedName>
        <fullName evidence="8 10">Protein GrpE</fullName>
    </recommendedName>
    <alternativeName>
        <fullName evidence="9 10">HSP-70 cofactor</fullName>
    </alternativeName>
</protein>
<dbReference type="NCBIfam" id="NF010748">
    <property type="entry name" value="PRK14150.1"/>
    <property type="match status" value="1"/>
</dbReference>
<gene>
    <name evidence="10" type="primary">grpE</name>
    <name evidence="15" type="ORF">BALG_00475</name>
</gene>
<evidence type="ECO:0000256" key="2">
    <source>
        <dbReference type="ARBA" id="ARBA00009054"/>
    </source>
</evidence>
<keyword evidence="13" id="KW-0175">Coiled coil</keyword>
<dbReference type="GeneID" id="55589959"/>
<dbReference type="SUPFAM" id="SSF51064">
    <property type="entry name" value="Head domain of nucleotide exchange factor GrpE"/>
    <property type="match status" value="1"/>
</dbReference>
<evidence type="ECO:0000256" key="7">
    <source>
        <dbReference type="ARBA" id="ARBA00053401"/>
    </source>
</evidence>
<dbReference type="SUPFAM" id="SSF58014">
    <property type="entry name" value="Coiled-coil domain of nucleotide exchange factor GrpE"/>
    <property type="match status" value="1"/>
</dbReference>
<dbReference type="GeneID" id="99644626"/>
<dbReference type="GO" id="GO:0042803">
    <property type="term" value="F:protein homodimerization activity"/>
    <property type="evidence" value="ECO:0007669"/>
    <property type="project" value="InterPro"/>
</dbReference>
<dbReference type="Proteomes" id="UP000004659">
    <property type="component" value="Unassembled WGS sequence"/>
</dbReference>
<evidence type="ECO:0000256" key="12">
    <source>
        <dbReference type="RuleBase" id="RU004478"/>
    </source>
</evidence>
<dbReference type="Pfam" id="PF01025">
    <property type="entry name" value="GrpE"/>
    <property type="match status" value="1"/>
</dbReference>
<evidence type="ECO:0000256" key="4">
    <source>
        <dbReference type="ARBA" id="ARBA00022490"/>
    </source>
</evidence>
<dbReference type="Gene3D" id="3.90.20.20">
    <property type="match status" value="1"/>
</dbReference>
<dbReference type="InterPro" id="IPR013805">
    <property type="entry name" value="GrpE_CC"/>
</dbReference>
<feature type="region of interest" description="Disordered" evidence="14">
    <location>
        <begin position="209"/>
        <end position="230"/>
    </location>
</feature>
<dbReference type="InterPro" id="IPR009012">
    <property type="entry name" value="GrpE_head"/>
</dbReference>
<dbReference type="SMR" id="A0A0E1X2G9"/>
<dbReference type="PANTHER" id="PTHR21237">
    <property type="entry name" value="GRPE PROTEIN"/>
    <property type="match status" value="1"/>
</dbReference>
<sequence>MADEKNKPENPDLDQRDINNPRDREALKQAADDFLKARRAEARAEAAADEAEGEVDETANRIAVLEADNTELKDQMLRVAAEMENLRKRTQRDVQDARAYAITNFARDMLSVSDNLRRALDAIPADALEADSNLKSLSEGVEMTERAMLLALERHGVKKLEPEGQKFDPNFHQAMFEVPNPDLPNNTVVQVVQAGYAIGDRVLRPAMVGVSKGGPKVSAENGASTSEDNA</sequence>
<evidence type="ECO:0000256" key="3">
    <source>
        <dbReference type="ARBA" id="ARBA00011738"/>
    </source>
</evidence>
<evidence type="ECO:0000256" key="1">
    <source>
        <dbReference type="ARBA" id="ARBA00004496"/>
    </source>
</evidence>
<evidence type="ECO:0000256" key="14">
    <source>
        <dbReference type="SAM" id="MobiDB-lite"/>
    </source>
</evidence>
<keyword evidence="5 10" id="KW-0346">Stress response</keyword>
<dbReference type="NCBIfam" id="NF010739">
    <property type="entry name" value="PRK14141.1"/>
    <property type="match status" value="1"/>
</dbReference>
<dbReference type="GO" id="GO:0051082">
    <property type="term" value="F:unfolded protein binding"/>
    <property type="evidence" value="ECO:0007669"/>
    <property type="project" value="TreeGrafter"/>
</dbReference>
<dbReference type="AlphaFoldDB" id="A0A0E1X2G9"/>
<evidence type="ECO:0000256" key="11">
    <source>
        <dbReference type="RuleBase" id="RU000639"/>
    </source>
</evidence>
<dbReference type="RefSeq" id="WP_004685378.1">
    <property type="nucleotide sequence ID" value="NZ_EQ999546.1"/>
</dbReference>
<reference evidence="15" key="1">
    <citation type="submission" date="2009-01" db="EMBL/GenBank/DDBJ databases">
        <title>The Genome Sequence of Brucella pinnipedialis M292/94/1.</title>
        <authorList>
            <consortium name="The Broad Institute Genome Sequencing Platform"/>
            <person name="Ward D."/>
            <person name="Young S.K."/>
            <person name="Kodira C.D."/>
            <person name="Zeng Q."/>
            <person name="Koehrsen M."/>
            <person name="Alvarado L."/>
            <person name="Berlin A."/>
            <person name="Borenstein D."/>
            <person name="Chen Z."/>
            <person name="Engels R."/>
            <person name="Freedman E."/>
            <person name="Gellesch M."/>
            <person name="Goldberg J."/>
            <person name="Griggs A."/>
            <person name="Gujja S."/>
            <person name="Heiman D."/>
            <person name="Hepburn T."/>
            <person name="Howarth C."/>
            <person name="Jen D."/>
            <person name="Larson L."/>
            <person name="Lewis B."/>
            <person name="Mehta T."/>
            <person name="Park D."/>
            <person name="Pearson M."/>
            <person name="Roberts A."/>
            <person name="Saif S."/>
            <person name="Shea T."/>
            <person name="Shenoy N."/>
            <person name="Sisk P."/>
            <person name="Stolte C."/>
            <person name="Sykes S."/>
            <person name="Walk T."/>
            <person name="White J."/>
            <person name="Yandava C."/>
            <person name="Whatmore A.M."/>
            <person name="Perrett L.L."/>
            <person name="O'Callaghan D."/>
            <person name="Nusbaum C."/>
            <person name="Galagan J."/>
            <person name="Birren B."/>
        </authorList>
    </citation>
    <scope>NUCLEOTIDE SEQUENCE [LARGE SCALE GENOMIC DNA]</scope>
    <source>
        <strain evidence="15">M292/94/1</strain>
    </source>
</reference>
<comment type="function">
    <text evidence="7 10 11">Participates actively in the response to hyperosmotic and heat shock by preventing the aggregation of stress-denatured proteins, in association with DnaK and GrpE. It is the nucleotide exchange factor for DnaK and may function as a thermosensor. Unfolded proteins bind initially to DnaJ; upon interaction with the DnaJ-bound protein, DnaK hydrolyzes its bound ATP, resulting in the formation of a stable complex. GrpE releases ADP from DnaK; ATP binding to DnaK triggers the release of the substrate protein, thus completing the reaction cycle. Several rounds of ATP-dependent interactions between DnaJ, DnaK and GrpE are required for fully efficient folding.</text>
</comment>
<organism evidence="15">
    <name type="scientific">Brucella pinnipedialis M292/94/1</name>
    <dbReference type="NCBI Taxonomy" id="520462"/>
    <lineage>
        <taxon>Bacteria</taxon>
        <taxon>Pseudomonadati</taxon>
        <taxon>Pseudomonadota</taxon>
        <taxon>Alphaproteobacteria</taxon>
        <taxon>Hyphomicrobiales</taxon>
        <taxon>Brucellaceae</taxon>
        <taxon>Brucella/Ochrobactrum group</taxon>
        <taxon>Brucella</taxon>
    </lineage>
</organism>
<proteinExistence type="inferred from homology"/>
<dbReference type="CDD" id="cd00446">
    <property type="entry name" value="GrpE"/>
    <property type="match status" value="1"/>
</dbReference>
<dbReference type="PRINTS" id="PR00773">
    <property type="entry name" value="GRPEPROTEIN"/>
</dbReference>
<evidence type="ECO:0000256" key="13">
    <source>
        <dbReference type="SAM" id="Coils"/>
    </source>
</evidence>
<dbReference type="FunFam" id="2.30.22.10:FF:000001">
    <property type="entry name" value="Protein GrpE"/>
    <property type="match status" value="1"/>
</dbReference>
<evidence type="ECO:0000256" key="9">
    <source>
        <dbReference type="ARBA" id="ARBA00076414"/>
    </source>
</evidence>